<protein>
    <submittedName>
        <fullName evidence="1">Uncharacterized protein</fullName>
    </submittedName>
</protein>
<dbReference type="EMBL" id="JHAC01000034">
    <property type="protein sequence ID" value="EYB67593.1"/>
    <property type="molecule type" value="Genomic_DNA"/>
</dbReference>
<comment type="caution">
    <text evidence="1">The sequence shown here is derived from an EMBL/GenBank/DDBJ whole genome shotgun (WGS) entry which is preliminary data.</text>
</comment>
<sequence length="99" mass="10334">MVEVRGAWYGEVGDPGRSFAGQVTASDLPEVRVGESVIVLYRVAPGRTPGAGQHGSYTLNAGGRTLPLMGFTCHDTGMTGQEGNDDTAEATWQALILPG</sequence>
<evidence type="ECO:0000313" key="2">
    <source>
        <dbReference type="Proteomes" id="UP000020492"/>
    </source>
</evidence>
<reference evidence="1 2" key="1">
    <citation type="submission" date="2014-03" db="EMBL/GenBank/DDBJ databases">
        <title>Draft genome sequence of Deinococcus phoenicis 1P10ME.</title>
        <authorList>
            <person name="Stepanov V.G."/>
            <person name="Vaishampayan P."/>
            <person name="Venkateswaran K."/>
            <person name="Fox G.E."/>
        </authorList>
    </citation>
    <scope>NUCLEOTIDE SEQUENCE [LARGE SCALE GENOMIC DNA]</scope>
    <source>
        <strain evidence="1 2">1P10ME</strain>
    </source>
</reference>
<evidence type="ECO:0000313" key="1">
    <source>
        <dbReference type="EMBL" id="EYB67593.1"/>
    </source>
</evidence>
<dbReference type="AlphaFoldDB" id="A0A016QNG6"/>
<name>A0A016QNG6_9DEIO</name>
<proteinExistence type="predicted"/>
<organism evidence="1 2">
    <name type="scientific">Deinococcus phoenicis</name>
    <dbReference type="NCBI Taxonomy" id="1476583"/>
    <lineage>
        <taxon>Bacteria</taxon>
        <taxon>Thermotogati</taxon>
        <taxon>Deinococcota</taxon>
        <taxon>Deinococci</taxon>
        <taxon>Deinococcales</taxon>
        <taxon>Deinococcaceae</taxon>
        <taxon>Deinococcus</taxon>
    </lineage>
</organism>
<keyword evidence="2" id="KW-1185">Reference proteome</keyword>
<dbReference type="Proteomes" id="UP000020492">
    <property type="component" value="Unassembled WGS sequence"/>
</dbReference>
<gene>
    <name evidence="1" type="ORF">DEIPH_ctg035orf0036</name>
</gene>
<dbReference type="PATRIC" id="fig|1476583.3.peg.2375"/>
<accession>A0A016QNG6</accession>